<name>A0A1M4XKV9_9BACL</name>
<evidence type="ECO:0000256" key="2">
    <source>
        <dbReference type="ARBA" id="ARBA00022448"/>
    </source>
</evidence>
<evidence type="ECO:0000259" key="8">
    <source>
        <dbReference type="PROSITE" id="PS51101"/>
    </source>
</evidence>
<gene>
    <name evidence="9" type="ORF">SAMN05444392_10560</name>
</gene>
<dbReference type="InterPro" id="IPR036667">
    <property type="entry name" value="PTS_IIB_sorbose-sp_sf"/>
</dbReference>
<dbReference type="Pfam" id="PF03830">
    <property type="entry name" value="PTSIIB_sorb"/>
    <property type="match status" value="1"/>
</dbReference>
<dbReference type="InterPro" id="IPR004720">
    <property type="entry name" value="PTS_IIB_sorbose-sp"/>
</dbReference>
<protein>
    <submittedName>
        <fullName evidence="9">PTS system, N-acetylgalactosamine-specific IIB component/PTS system, sorbose-specific IIB component/PTS system, galactosamine-specific IIB component</fullName>
    </submittedName>
</protein>
<keyword evidence="7" id="KW-0418">Kinase</keyword>
<keyword evidence="4" id="KW-0762">Sugar transport</keyword>
<keyword evidence="2" id="KW-0813">Transport</keyword>
<keyword evidence="5" id="KW-0808">Transferase</keyword>
<dbReference type="Proteomes" id="UP000184476">
    <property type="component" value="Unassembled WGS sequence"/>
</dbReference>
<organism evidence="9 10">
    <name type="scientific">Seinonella peptonophila</name>
    <dbReference type="NCBI Taxonomy" id="112248"/>
    <lineage>
        <taxon>Bacteria</taxon>
        <taxon>Bacillati</taxon>
        <taxon>Bacillota</taxon>
        <taxon>Bacilli</taxon>
        <taxon>Bacillales</taxon>
        <taxon>Thermoactinomycetaceae</taxon>
        <taxon>Seinonella</taxon>
    </lineage>
</organism>
<evidence type="ECO:0000256" key="4">
    <source>
        <dbReference type="ARBA" id="ARBA00022597"/>
    </source>
</evidence>
<dbReference type="OrthoDB" id="9788818at2"/>
<dbReference type="Gene3D" id="3.40.35.10">
    <property type="entry name" value="Phosphotransferase system, sorbose subfamily IIB component"/>
    <property type="match status" value="1"/>
</dbReference>
<evidence type="ECO:0000256" key="5">
    <source>
        <dbReference type="ARBA" id="ARBA00022679"/>
    </source>
</evidence>
<keyword evidence="6" id="KW-0598">Phosphotransferase system</keyword>
<dbReference type="GO" id="GO:0009401">
    <property type="term" value="P:phosphoenolpyruvate-dependent sugar phosphotransferase system"/>
    <property type="evidence" value="ECO:0007669"/>
    <property type="project" value="UniProtKB-KW"/>
</dbReference>
<reference evidence="9 10" key="1">
    <citation type="submission" date="2016-11" db="EMBL/GenBank/DDBJ databases">
        <authorList>
            <person name="Jaros S."/>
            <person name="Januszkiewicz K."/>
            <person name="Wedrychowicz H."/>
        </authorList>
    </citation>
    <scope>NUCLEOTIDE SEQUENCE [LARGE SCALE GENOMIC DNA]</scope>
    <source>
        <strain evidence="9 10">DSM 44666</strain>
    </source>
</reference>
<dbReference type="RefSeq" id="WP_073154683.1">
    <property type="nucleotide sequence ID" value="NZ_FQVL01000005.1"/>
</dbReference>
<evidence type="ECO:0000256" key="6">
    <source>
        <dbReference type="ARBA" id="ARBA00022683"/>
    </source>
</evidence>
<sequence length="161" mass="18111">MKINLMRIDDRLIHGQIVTAWIAYANADRILVVDDLVANDEFQQTLLKMATPANVKLTMVSEEEARSLIKEDQSDEPSFLIVRGVQQALALIENGLDIASLNVGNINMKKGKTKILSSLWLDEQEVAAFRKLAALQVKLDVRTVPTDRSQDAIELIDKHFR</sequence>
<evidence type="ECO:0000256" key="7">
    <source>
        <dbReference type="ARBA" id="ARBA00022777"/>
    </source>
</evidence>
<dbReference type="PROSITE" id="PS51101">
    <property type="entry name" value="PTS_EIIB_TYPE_4"/>
    <property type="match status" value="1"/>
</dbReference>
<dbReference type="SUPFAM" id="SSF52728">
    <property type="entry name" value="PTS IIb component"/>
    <property type="match status" value="1"/>
</dbReference>
<dbReference type="EMBL" id="FQVL01000005">
    <property type="protein sequence ID" value="SHE94247.1"/>
    <property type="molecule type" value="Genomic_DNA"/>
</dbReference>
<comment type="subcellular location">
    <subcellularLocation>
        <location evidence="1">Cytoplasm</location>
    </subcellularLocation>
</comment>
<dbReference type="AlphaFoldDB" id="A0A1M4XKV9"/>
<keyword evidence="3" id="KW-0963">Cytoplasm</keyword>
<proteinExistence type="predicted"/>
<feature type="domain" description="PTS EIIB type-4" evidence="8">
    <location>
        <begin position="1"/>
        <end position="161"/>
    </location>
</feature>
<keyword evidence="10" id="KW-1185">Reference proteome</keyword>
<evidence type="ECO:0000256" key="1">
    <source>
        <dbReference type="ARBA" id="ARBA00004496"/>
    </source>
</evidence>
<dbReference type="GO" id="GO:0005737">
    <property type="term" value="C:cytoplasm"/>
    <property type="evidence" value="ECO:0007669"/>
    <property type="project" value="UniProtKB-SubCell"/>
</dbReference>
<accession>A0A1M4XKV9</accession>
<evidence type="ECO:0000313" key="9">
    <source>
        <dbReference type="EMBL" id="SHE94247.1"/>
    </source>
</evidence>
<evidence type="ECO:0000313" key="10">
    <source>
        <dbReference type="Proteomes" id="UP000184476"/>
    </source>
</evidence>
<dbReference type="GO" id="GO:0008982">
    <property type="term" value="F:protein-N(PI)-phosphohistidine-sugar phosphotransferase activity"/>
    <property type="evidence" value="ECO:0007669"/>
    <property type="project" value="InterPro"/>
</dbReference>
<evidence type="ECO:0000256" key="3">
    <source>
        <dbReference type="ARBA" id="ARBA00022490"/>
    </source>
</evidence>
<dbReference type="GO" id="GO:0016301">
    <property type="term" value="F:kinase activity"/>
    <property type="evidence" value="ECO:0007669"/>
    <property type="project" value="UniProtKB-KW"/>
</dbReference>
<dbReference type="STRING" id="112248.SAMN05444392_10560"/>